<dbReference type="Bgee" id="ENSMUSG00000028898">
    <property type="expression patterns" value="Expressed in manus and 240 other cell types or tissues"/>
</dbReference>
<dbReference type="MGI" id="MGI:1919037">
    <property type="gene designation" value="Trnau1ap"/>
</dbReference>
<keyword evidence="3" id="KW-1185">Reference proteome</keyword>
<dbReference type="AlphaFoldDB" id="E9PYW1"/>
<reference evidence="1" key="3">
    <citation type="submission" date="2025-08" db="UniProtKB">
        <authorList>
            <consortium name="Ensembl"/>
        </authorList>
    </citation>
    <scope>IDENTIFICATION</scope>
    <source>
        <strain evidence="1">C57BL/6J</strain>
    </source>
</reference>
<sequence>MAASLWMGDDLDVVGHAFNPSTLEAAVENPSWLLLCGIRRFGHSREVFA</sequence>
<evidence type="ECO:0000313" key="2">
    <source>
        <dbReference type="MGI" id="MGI:1919037"/>
    </source>
</evidence>
<protein>
    <submittedName>
        <fullName evidence="1">tRNA selenocysteine 1 associated protein 1</fullName>
    </submittedName>
</protein>
<proteinExistence type="predicted"/>
<accession>E9PYW1</accession>
<reference evidence="1 3" key="2">
    <citation type="journal article" date="2011" name="PLoS Biol.">
        <title>Modernizing reference genome assemblies.</title>
        <authorList>
            <person name="Church D.M."/>
            <person name="Schneider V.A."/>
            <person name="Graves T."/>
            <person name="Auger K."/>
            <person name="Cunningham F."/>
            <person name="Bouk N."/>
            <person name="Chen H.C."/>
            <person name="Agarwala R."/>
            <person name="McLaren W.M."/>
            <person name="Ritchie G.R."/>
            <person name="Albracht D."/>
            <person name="Kremitzki M."/>
            <person name="Rock S."/>
            <person name="Kotkiewicz H."/>
            <person name="Kremitzki C."/>
            <person name="Wollam A."/>
            <person name="Trani L."/>
            <person name="Fulton L."/>
            <person name="Fulton R."/>
            <person name="Matthews L."/>
            <person name="Whitehead S."/>
            <person name="Chow W."/>
            <person name="Torrance J."/>
            <person name="Dunn M."/>
            <person name="Harden G."/>
            <person name="Threadgold G."/>
            <person name="Wood J."/>
            <person name="Collins J."/>
            <person name="Heath P."/>
            <person name="Griffiths G."/>
            <person name="Pelan S."/>
            <person name="Grafham D."/>
            <person name="Eichler E.E."/>
            <person name="Weinstock G."/>
            <person name="Mardis E.R."/>
            <person name="Wilson R.K."/>
            <person name="Howe K."/>
            <person name="Flicek P."/>
            <person name="Hubbard T."/>
        </authorList>
    </citation>
    <scope>NUCLEOTIDE SEQUENCE [LARGE SCALE GENOMIC DNA]</scope>
    <source>
        <strain evidence="1 3">C57BL/6J</strain>
    </source>
</reference>
<dbReference type="ExpressionAtlas" id="E9PYW1">
    <property type="expression patterns" value="baseline and differential"/>
</dbReference>
<dbReference type="Antibodypedia" id="30961">
    <property type="antibodies" value="146 antibodies from 24 providers"/>
</dbReference>
<dbReference type="VEuPathDB" id="HostDB:ENSMUSG00000028898"/>
<evidence type="ECO:0000313" key="1">
    <source>
        <dbReference type="Ensembl" id="ENSMUSP00000126492.2"/>
    </source>
</evidence>
<evidence type="ECO:0000313" key="3">
    <source>
        <dbReference type="Proteomes" id="UP000000589"/>
    </source>
</evidence>
<reference evidence="1 3" key="1">
    <citation type="journal article" date="2009" name="PLoS Biol.">
        <title>Lineage-specific biology revealed by a finished genome assembly of the mouse.</title>
        <authorList>
            <consortium name="Mouse Genome Sequencing Consortium"/>
            <person name="Church D.M."/>
            <person name="Goodstadt L."/>
            <person name="Hillier L.W."/>
            <person name="Zody M.C."/>
            <person name="Goldstein S."/>
            <person name="She X."/>
            <person name="Bult C.J."/>
            <person name="Agarwala R."/>
            <person name="Cherry J.L."/>
            <person name="DiCuccio M."/>
            <person name="Hlavina W."/>
            <person name="Kapustin Y."/>
            <person name="Meric P."/>
            <person name="Maglott D."/>
            <person name="Birtle Z."/>
            <person name="Marques A.C."/>
            <person name="Graves T."/>
            <person name="Zhou S."/>
            <person name="Teague B."/>
            <person name="Potamousis K."/>
            <person name="Churas C."/>
            <person name="Place M."/>
            <person name="Herschleb J."/>
            <person name="Runnheim R."/>
            <person name="Forrest D."/>
            <person name="Amos-Landgraf J."/>
            <person name="Schwartz D.C."/>
            <person name="Cheng Z."/>
            <person name="Lindblad-Toh K."/>
            <person name="Eichler E.E."/>
            <person name="Ponting C.P."/>
        </authorList>
    </citation>
    <scope>NUCLEOTIDE SEQUENCE [LARGE SCALE GENOMIC DNA]</scope>
    <source>
        <strain evidence="1 3">C57BL/6J</strain>
    </source>
</reference>
<organism evidence="1 3">
    <name type="scientific">Mus musculus</name>
    <name type="common">Mouse</name>
    <dbReference type="NCBI Taxonomy" id="10090"/>
    <lineage>
        <taxon>Eukaryota</taxon>
        <taxon>Metazoa</taxon>
        <taxon>Chordata</taxon>
        <taxon>Craniata</taxon>
        <taxon>Vertebrata</taxon>
        <taxon>Euteleostomi</taxon>
        <taxon>Mammalia</taxon>
        <taxon>Eutheria</taxon>
        <taxon>Euarchontoglires</taxon>
        <taxon>Glires</taxon>
        <taxon>Rodentia</taxon>
        <taxon>Myomorpha</taxon>
        <taxon>Muroidea</taxon>
        <taxon>Muridae</taxon>
        <taxon>Murinae</taxon>
        <taxon>Mus</taxon>
        <taxon>Mus</taxon>
    </lineage>
</organism>
<dbReference type="GeneTree" id="ENSGT00940000156139"/>
<reference evidence="1" key="4">
    <citation type="submission" date="2025-09" db="UniProtKB">
        <authorList>
            <consortium name="Ensembl"/>
        </authorList>
    </citation>
    <scope>IDENTIFICATION</scope>
    <source>
        <strain evidence="1">C57BL/6J</strain>
    </source>
</reference>
<dbReference type="AGR" id="MGI:1919037"/>
<dbReference type="Ensembl" id="ENSMUST00000125513.9">
    <property type="protein sequence ID" value="ENSMUSP00000126492.2"/>
    <property type="gene ID" value="ENSMUSG00000028898.16"/>
</dbReference>
<dbReference type="Proteomes" id="UP000000589">
    <property type="component" value="Chromosome 4"/>
</dbReference>
<gene>
    <name evidence="1 2" type="primary">Trnau1ap</name>
</gene>
<dbReference type="HOGENOM" id="CLU_3142652_0_0_1"/>
<name>E9PYW1_MOUSE</name>